<sequence length="100" mass="11033">MLQLKNLLMIGAAGKDAGKTEFACFLIRKFKDTEKVIALKVTTIHEPDGRGQRGGEGYGDHSLLKDKYCLTEETGGPVDKDTVRMLHAGAQKVFWLQAPK</sequence>
<dbReference type="Gene3D" id="3.40.50.300">
    <property type="entry name" value="P-loop containing nucleotide triphosphate hydrolases"/>
    <property type="match status" value="1"/>
</dbReference>
<protein>
    <submittedName>
        <fullName evidence="1">Uncharacterized protein</fullName>
    </submittedName>
</protein>
<name>X1IQG7_9ZZZZ</name>
<dbReference type="EMBL" id="BARU01021371">
    <property type="protein sequence ID" value="GAH59798.1"/>
    <property type="molecule type" value="Genomic_DNA"/>
</dbReference>
<reference evidence="1" key="1">
    <citation type="journal article" date="2014" name="Front. Microbiol.">
        <title>High frequency of phylogenetically diverse reductive dehalogenase-homologous genes in deep subseafloor sedimentary metagenomes.</title>
        <authorList>
            <person name="Kawai M."/>
            <person name="Futagami T."/>
            <person name="Toyoda A."/>
            <person name="Takaki Y."/>
            <person name="Nishi S."/>
            <person name="Hori S."/>
            <person name="Arai W."/>
            <person name="Tsubouchi T."/>
            <person name="Morono Y."/>
            <person name="Uchiyama I."/>
            <person name="Ito T."/>
            <person name="Fujiyama A."/>
            <person name="Inagaki F."/>
            <person name="Takami H."/>
        </authorList>
    </citation>
    <scope>NUCLEOTIDE SEQUENCE</scope>
    <source>
        <strain evidence="1">Expedition CK06-06</strain>
    </source>
</reference>
<organism evidence="1">
    <name type="scientific">marine sediment metagenome</name>
    <dbReference type="NCBI Taxonomy" id="412755"/>
    <lineage>
        <taxon>unclassified sequences</taxon>
        <taxon>metagenomes</taxon>
        <taxon>ecological metagenomes</taxon>
    </lineage>
</organism>
<proteinExistence type="predicted"/>
<feature type="non-terminal residue" evidence="1">
    <location>
        <position position="100"/>
    </location>
</feature>
<dbReference type="InterPro" id="IPR027417">
    <property type="entry name" value="P-loop_NTPase"/>
</dbReference>
<evidence type="ECO:0000313" key="1">
    <source>
        <dbReference type="EMBL" id="GAH59798.1"/>
    </source>
</evidence>
<dbReference type="AlphaFoldDB" id="X1IQG7"/>
<gene>
    <name evidence="1" type="ORF">S03H2_34985</name>
</gene>
<accession>X1IQG7</accession>
<comment type="caution">
    <text evidence="1">The sequence shown here is derived from an EMBL/GenBank/DDBJ whole genome shotgun (WGS) entry which is preliminary data.</text>
</comment>